<protein>
    <recommendedName>
        <fullName evidence="2">Ribonucleoside-diphosphate reductase subunit beta</fullName>
        <ecNumber evidence="2">1.17.4.1</ecNumber>
    </recommendedName>
</protein>
<dbReference type="Proteomes" id="UP000280842">
    <property type="component" value="Unassembled WGS sequence"/>
</dbReference>
<dbReference type="EMBL" id="REFO01000010">
    <property type="protein sequence ID" value="RMA97770.1"/>
    <property type="molecule type" value="Genomic_DNA"/>
</dbReference>
<feature type="binding site" evidence="3">
    <location>
        <position position="216"/>
    </location>
    <ligand>
        <name>Fe cation</name>
        <dbReference type="ChEBI" id="CHEBI:24875"/>
        <label>2</label>
    </ligand>
</feature>
<evidence type="ECO:0000256" key="1">
    <source>
        <dbReference type="ARBA" id="ARBA00009303"/>
    </source>
</evidence>
<dbReference type="Gene3D" id="1.10.620.20">
    <property type="entry name" value="Ribonucleotide Reductase, subunit A"/>
    <property type="match status" value="1"/>
</dbReference>
<accession>A0A3M0BK96</accession>
<comment type="function">
    <text evidence="2">Provides the precursors necessary for DNA synthesis. Catalyzes the biosynthesis of deoxyribonucleotides from the corresponding ribonucleotides.</text>
</comment>
<gene>
    <name evidence="4" type="ORF">CLV39_0397</name>
</gene>
<dbReference type="PIRSF" id="PIRSF000355">
    <property type="entry name" value="NrdB"/>
    <property type="match status" value="1"/>
</dbReference>
<comment type="catalytic activity">
    <reaction evidence="2">
        <text>a 2'-deoxyribonucleoside 5'-diphosphate + [thioredoxin]-disulfide + H2O = a ribonucleoside 5'-diphosphate + [thioredoxin]-dithiol</text>
        <dbReference type="Rhea" id="RHEA:23252"/>
        <dbReference type="Rhea" id="RHEA-COMP:10698"/>
        <dbReference type="Rhea" id="RHEA-COMP:10700"/>
        <dbReference type="ChEBI" id="CHEBI:15377"/>
        <dbReference type="ChEBI" id="CHEBI:29950"/>
        <dbReference type="ChEBI" id="CHEBI:50058"/>
        <dbReference type="ChEBI" id="CHEBI:57930"/>
        <dbReference type="ChEBI" id="CHEBI:73316"/>
        <dbReference type="EC" id="1.17.4.1"/>
    </reaction>
</comment>
<comment type="similarity">
    <text evidence="1 2">Belongs to the ribonucleoside diphosphate reductase small chain family.</text>
</comment>
<feature type="binding site" evidence="3">
    <location>
        <position position="106"/>
    </location>
    <ligand>
        <name>Fe cation</name>
        <dbReference type="ChEBI" id="CHEBI:24875"/>
        <label>1</label>
    </ligand>
</feature>
<keyword evidence="2 3" id="KW-0408">Iron</keyword>
<name>A0A3M0BK96_9AQUI</name>
<sequence>MKNLKFIGKTSVRDNIRLTENPKYPVFKTLYTKQKKAVWFPEELNIQQDVLDYKSLTPTEKDLFESAVGYFASSELLVQNVLGNGFFPVLTDPYAKMSFTAQMFMEDIHSDFFEIIINSFDMDRKRVYNITLEDKLLNEKQELIIRAVDRITYGKADPDTLEGKKQILTSILLNNIIQEGLFFYSAFAHFFAMKDTGKMKNIVSGVELVLIDESLHLQNGIEAILTIVEENPEIVDDIKFVENIRDTIIDAVELELNYLKTKFGGTTIFGVSYKELEQYMKYIADRRLEELGFDPQFKIDRNPLKFLQKEDVKKLTNFFEVSSTEYTNF</sequence>
<feature type="binding site" evidence="3">
    <location>
        <position position="179"/>
    </location>
    <ligand>
        <name>Fe cation</name>
        <dbReference type="ChEBI" id="CHEBI:24875"/>
        <label>2</label>
    </ligand>
</feature>
<dbReference type="AlphaFoldDB" id="A0A3M0BK96"/>
<dbReference type="InterPro" id="IPR012348">
    <property type="entry name" value="RNR-like"/>
</dbReference>
<dbReference type="GO" id="GO:0009263">
    <property type="term" value="P:deoxyribonucleotide biosynthetic process"/>
    <property type="evidence" value="ECO:0007669"/>
    <property type="project" value="UniProtKB-KW"/>
</dbReference>
<comment type="cofactor">
    <cofactor evidence="2 3">
        <name>Fe cation</name>
        <dbReference type="ChEBI" id="CHEBI:24875"/>
    </cofactor>
    <text evidence="2 3">Binds 2 iron ions per subunit.</text>
</comment>
<dbReference type="PANTHER" id="PTHR23409">
    <property type="entry name" value="RIBONUCLEOSIDE-DIPHOSPHATE REDUCTASE SMALL CHAIN"/>
    <property type="match status" value="1"/>
</dbReference>
<feature type="binding site" evidence="3">
    <location>
        <position position="75"/>
    </location>
    <ligand>
        <name>Fe cation</name>
        <dbReference type="ChEBI" id="CHEBI:24875"/>
        <label>1</label>
    </ligand>
</feature>
<dbReference type="Pfam" id="PF00268">
    <property type="entry name" value="Ribonuc_red_sm"/>
    <property type="match status" value="1"/>
</dbReference>
<feature type="binding site" evidence="3">
    <location>
        <position position="109"/>
    </location>
    <ligand>
        <name>Fe cation</name>
        <dbReference type="ChEBI" id="CHEBI:24875"/>
        <label>1</label>
    </ligand>
</feature>
<organism evidence="4 5">
    <name type="scientific">Hydrogenothermus marinus</name>
    <dbReference type="NCBI Taxonomy" id="133270"/>
    <lineage>
        <taxon>Bacteria</taxon>
        <taxon>Pseudomonadati</taxon>
        <taxon>Aquificota</taxon>
        <taxon>Aquificia</taxon>
        <taxon>Aquificales</taxon>
        <taxon>Hydrogenothermaceae</taxon>
        <taxon>Hydrogenothermus</taxon>
    </lineage>
</organism>
<evidence type="ECO:0000256" key="2">
    <source>
        <dbReference type="PIRNR" id="PIRNR000355"/>
    </source>
</evidence>
<dbReference type="OrthoDB" id="9766544at2"/>
<keyword evidence="2 3" id="KW-0479">Metal-binding</keyword>
<dbReference type="GO" id="GO:0004748">
    <property type="term" value="F:ribonucleoside-diphosphate reductase activity, thioredoxin disulfide as acceptor"/>
    <property type="evidence" value="ECO:0007669"/>
    <property type="project" value="UniProtKB-EC"/>
</dbReference>
<dbReference type="SUPFAM" id="SSF47240">
    <property type="entry name" value="Ferritin-like"/>
    <property type="match status" value="1"/>
</dbReference>
<keyword evidence="2" id="KW-0560">Oxidoreductase</keyword>
<evidence type="ECO:0000313" key="5">
    <source>
        <dbReference type="Proteomes" id="UP000280842"/>
    </source>
</evidence>
<reference evidence="4 5" key="1">
    <citation type="submission" date="2018-10" db="EMBL/GenBank/DDBJ databases">
        <title>Genomic Encyclopedia of Archaeal and Bacterial Type Strains, Phase II (KMG-II): from individual species to whole genera.</title>
        <authorList>
            <person name="Goeker M."/>
        </authorList>
    </citation>
    <scope>NUCLEOTIDE SEQUENCE [LARGE SCALE GENOMIC DNA]</scope>
    <source>
        <strain evidence="4 5">VM1</strain>
    </source>
</reference>
<keyword evidence="2" id="KW-0215">Deoxyribonucleotide synthesis</keyword>
<dbReference type="InterPro" id="IPR000358">
    <property type="entry name" value="RNR_small_fam"/>
</dbReference>
<dbReference type="UniPathway" id="UPA00326"/>
<dbReference type="InterPro" id="IPR033909">
    <property type="entry name" value="RNR_small"/>
</dbReference>
<evidence type="ECO:0000313" key="4">
    <source>
        <dbReference type="EMBL" id="RMA97770.1"/>
    </source>
</evidence>
<feature type="binding site" evidence="3">
    <location>
        <position position="106"/>
    </location>
    <ligand>
        <name>Fe cation</name>
        <dbReference type="ChEBI" id="CHEBI:24875"/>
        <label>2</label>
    </ligand>
</feature>
<keyword evidence="5" id="KW-1185">Reference proteome</keyword>
<feature type="binding site" evidence="3">
    <location>
        <position position="213"/>
    </location>
    <ligand>
        <name>Fe cation</name>
        <dbReference type="ChEBI" id="CHEBI:24875"/>
        <label>2</label>
    </ligand>
</feature>
<proteinExistence type="inferred from homology"/>
<dbReference type="InterPro" id="IPR009078">
    <property type="entry name" value="Ferritin-like_SF"/>
</dbReference>
<comment type="caution">
    <text evidence="4">The sequence shown here is derived from an EMBL/GenBank/DDBJ whole genome shotgun (WGS) entry which is preliminary data.</text>
</comment>
<dbReference type="EC" id="1.17.4.1" evidence="2"/>
<evidence type="ECO:0000256" key="3">
    <source>
        <dbReference type="PIRSR" id="PIRSR000355-2"/>
    </source>
</evidence>
<dbReference type="CDD" id="cd01049">
    <property type="entry name" value="RNRR2"/>
    <property type="match status" value="1"/>
</dbReference>
<dbReference type="RefSeq" id="WP_121922536.1">
    <property type="nucleotide sequence ID" value="NZ_REFO01000010.1"/>
</dbReference>
<dbReference type="PANTHER" id="PTHR23409:SF18">
    <property type="entry name" value="RIBONUCLEOSIDE-DIPHOSPHATE REDUCTASE SUBUNIT M2"/>
    <property type="match status" value="1"/>
</dbReference>
<dbReference type="GO" id="GO:0046872">
    <property type="term" value="F:metal ion binding"/>
    <property type="evidence" value="ECO:0007669"/>
    <property type="project" value="UniProtKB-KW"/>
</dbReference>